<protein>
    <submittedName>
        <fullName evidence="1">Uncharacterized protein</fullName>
    </submittedName>
</protein>
<accession>A0A166MJR6</accession>
<dbReference type="EMBL" id="KV417528">
    <property type="protein sequence ID" value="KZP24071.1"/>
    <property type="molecule type" value="Genomic_DNA"/>
</dbReference>
<dbReference type="SUPFAM" id="SSF52047">
    <property type="entry name" value="RNI-like"/>
    <property type="match status" value="1"/>
</dbReference>
<evidence type="ECO:0000313" key="2">
    <source>
        <dbReference type="Proteomes" id="UP000076532"/>
    </source>
</evidence>
<name>A0A166MJR6_9AGAM</name>
<keyword evidence="2" id="KW-1185">Reference proteome</keyword>
<dbReference type="AlphaFoldDB" id="A0A166MJR6"/>
<organism evidence="1 2">
    <name type="scientific">Athelia psychrophila</name>
    <dbReference type="NCBI Taxonomy" id="1759441"/>
    <lineage>
        <taxon>Eukaryota</taxon>
        <taxon>Fungi</taxon>
        <taxon>Dikarya</taxon>
        <taxon>Basidiomycota</taxon>
        <taxon>Agaricomycotina</taxon>
        <taxon>Agaricomycetes</taxon>
        <taxon>Agaricomycetidae</taxon>
        <taxon>Atheliales</taxon>
        <taxon>Atheliaceae</taxon>
        <taxon>Athelia</taxon>
    </lineage>
</organism>
<reference evidence="1 2" key="1">
    <citation type="journal article" date="2016" name="Mol. Biol. Evol.">
        <title>Comparative Genomics of Early-Diverging Mushroom-Forming Fungi Provides Insights into the Origins of Lignocellulose Decay Capabilities.</title>
        <authorList>
            <person name="Nagy L.G."/>
            <person name="Riley R."/>
            <person name="Tritt A."/>
            <person name="Adam C."/>
            <person name="Daum C."/>
            <person name="Floudas D."/>
            <person name="Sun H."/>
            <person name="Yadav J.S."/>
            <person name="Pangilinan J."/>
            <person name="Larsson K.H."/>
            <person name="Matsuura K."/>
            <person name="Barry K."/>
            <person name="Labutti K."/>
            <person name="Kuo R."/>
            <person name="Ohm R.A."/>
            <person name="Bhattacharya S.S."/>
            <person name="Shirouzu T."/>
            <person name="Yoshinaga Y."/>
            <person name="Martin F.M."/>
            <person name="Grigoriev I.V."/>
            <person name="Hibbett D.S."/>
        </authorList>
    </citation>
    <scope>NUCLEOTIDE SEQUENCE [LARGE SCALE GENOMIC DNA]</scope>
    <source>
        <strain evidence="1 2">CBS 109695</strain>
    </source>
</reference>
<dbReference type="Proteomes" id="UP000076532">
    <property type="component" value="Unassembled WGS sequence"/>
</dbReference>
<gene>
    <name evidence="1" type="ORF">FIBSPDRAFT_1042372</name>
</gene>
<evidence type="ECO:0000313" key="1">
    <source>
        <dbReference type="EMBL" id="KZP24071.1"/>
    </source>
</evidence>
<sequence>MKSQLEVKPLQTSTSPTIACTVVQSGSLPASISDVPNELLTAIFFAGCEDRSLSLRSKELPFEILITQVSYHWRIVAHSTPQLWTNVVIDTQDENHLKNATEYVQRSRALTLNVFVHVPYHGQLPLTFPSICRLLSTEVERLQVLRVESNLAGFPSLQYAFGHIAKSAPHLQALDIRLSGERNIMPHVGLQETVFPDGLPSLQSLHLVGVTLRNTVLPQCPITSLQLHQCAYYHSSFRGADHPFSALTQLVLSELNWMCEWGSDPIQLPLLKGLYVRYLSDYDKILSRIVAPELDTLYLEAVDEGEMADIISASQSPEYNSDSSKFPRLHSFILRLAAGRTLSPQIWRNFMGRFHEVTHFTLLDANIGDFLQALGDPDALCVPWPMLEMLSLPNIETGLLADTMSVVSKRADMGYPILKLQLSPKIFADADIFWRDRGVYVEAVVNPLAALPAACHTEEWRDDEK</sequence>
<dbReference type="OrthoDB" id="3038402at2759"/>
<proteinExistence type="predicted"/>